<keyword evidence="6 7" id="KW-0961">Cell wall biogenesis/degradation</keyword>
<keyword evidence="10" id="KW-1185">Reference proteome</keyword>
<comment type="pathway">
    <text evidence="1 7">Cell wall biogenesis; peptidoglycan biosynthesis.</text>
</comment>
<evidence type="ECO:0000259" key="8">
    <source>
        <dbReference type="PROSITE" id="PS52029"/>
    </source>
</evidence>
<sequence length="422" mass="48385">MTDPRGMLYGRQWSVGLVVTLLVWACAANAEEDALADPLAGDAVELVDPPHEGYQRLLNARVQVKVLQGLEWPVIPPGPSIHSGESDERLPQIRQRLTLLGDFTASGMEDPSLYYDLELESAVRNFQARHGLEVDGVIGRRTLEAMNVTPQQRLNTIDVNLERWRWLPDVLGETRVQVNIAGYELQVFRDGRLAGTHRVVVGRPYRSTPLFSDQIRYLEFNPTWTVPFKLMVEDELPKIRRDPDRLRRLGFAIYQGWGDERRLVDPDTIDWDSLSRSYFPYQLVQQPGPTNALGQVKFMFPNRFAVYLHDTPAKNLFWRTERIFSSGCIRVDRPFELALQLLGDEGWDRGRINSILDRGETRVVHLPEPVPIHLQYWTAWAEADGTLNFRRDIYDRDHKVLDALRASAPGVPVERPADLQVF</sequence>
<evidence type="ECO:0000313" key="10">
    <source>
        <dbReference type="Proteomes" id="UP000231409"/>
    </source>
</evidence>
<dbReference type="PANTHER" id="PTHR41533">
    <property type="entry name" value="L,D-TRANSPEPTIDASE HI_1667-RELATED"/>
    <property type="match status" value="1"/>
</dbReference>
<name>A0A2G1UJT0_9GAMM</name>
<evidence type="ECO:0000313" key="9">
    <source>
        <dbReference type="EMBL" id="PHQ14761.1"/>
    </source>
</evidence>
<dbReference type="SUPFAM" id="SSF141523">
    <property type="entry name" value="L,D-transpeptidase catalytic domain-like"/>
    <property type="match status" value="1"/>
</dbReference>
<feature type="active site" description="Nucleophile" evidence="7">
    <location>
        <position position="328"/>
    </location>
</feature>
<dbReference type="EMBL" id="NTFH01000008">
    <property type="protein sequence ID" value="PHQ14761.1"/>
    <property type="molecule type" value="Genomic_DNA"/>
</dbReference>
<dbReference type="InterPro" id="IPR036366">
    <property type="entry name" value="PGBDSf"/>
</dbReference>
<feature type="active site" description="Proton donor/acceptor" evidence="7">
    <location>
        <position position="309"/>
    </location>
</feature>
<comment type="similarity">
    <text evidence="2">Belongs to the YkuD family.</text>
</comment>
<dbReference type="SUPFAM" id="SSF47090">
    <property type="entry name" value="PGBD-like"/>
    <property type="match status" value="1"/>
</dbReference>
<dbReference type="InterPro" id="IPR002477">
    <property type="entry name" value="Peptidoglycan-bd-like"/>
</dbReference>
<dbReference type="Pfam" id="PF01471">
    <property type="entry name" value="PG_binding_1"/>
    <property type="match status" value="1"/>
</dbReference>
<dbReference type="PANTHER" id="PTHR41533:SF2">
    <property type="entry name" value="BLR7131 PROTEIN"/>
    <property type="match status" value="1"/>
</dbReference>
<dbReference type="CDD" id="cd16913">
    <property type="entry name" value="YkuD_like"/>
    <property type="match status" value="1"/>
</dbReference>
<evidence type="ECO:0000256" key="4">
    <source>
        <dbReference type="ARBA" id="ARBA00022960"/>
    </source>
</evidence>
<dbReference type="InterPro" id="IPR005490">
    <property type="entry name" value="LD_TPept_cat_dom"/>
</dbReference>
<evidence type="ECO:0000256" key="2">
    <source>
        <dbReference type="ARBA" id="ARBA00005992"/>
    </source>
</evidence>
<evidence type="ECO:0000256" key="7">
    <source>
        <dbReference type="PROSITE-ProRule" id="PRU01373"/>
    </source>
</evidence>
<keyword evidence="3" id="KW-0808">Transferase</keyword>
<evidence type="ECO:0000256" key="3">
    <source>
        <dbReference type="ARBA" id="ARBA00022679"/>
    </source>
</evidence>
<evidence type="ECO:0000256" key="1">
    <source>
        <dbReference type="ARBA" id="ARBA00004752"/>
    </source>
</evidence>
<evidence type="ECO:0000256" key="5">
    <source>
        <dbReference type="ARBA" id="ARBA00022984"/>
    </source>
</evidence>
<dbReference type="GO" id="GO:0071555">
    <property type="term" value="P:cell wall organization"/>
    <property type="evidence" value="ECO:0007669"/>
    <property type="project" value="UniProtKB-UniRule"/>
</dbReference>
<dbReference type="GO" id="GO:0016740">
    <property type="term" value="F:transferase activity"/>
    <property type="evidence" value="ECO:0007669"/>
    <property type="project" value="UniProtKB-KW"/>
</dbReference>
<organism evidence="9 10">
    <name type="scientific">Marinobacter profundi</name>
    <dbReference type="NCBI Taxonomy" id="2666256"/>
    <lineage>
        <taxon>Bacteria</taxon>
        <taxon>Pseudomonadati</taxon>
        <taxon>Pseudomonadota</taxon>
        <taxon>Gammaproteobacteria</taxon>
        <taxon>Pseudomonadales</taxon>
        <taxon>Marinobacteraceae</taxon>
        <taxon>Marinobacter</taxon>
    </lineage>
</organism>
<accession>A0A2G1UJT0</accession>
<dbReference type="Gene3D" id="1.10.101.10">
    <property type="entry name" value="PGBD-like superfamily/PGBD"/>
    <property type="match status" value="1"/>
</dbReference>
<dbReference type="Gene3D" id="2.40.440.10">
    <property type="entry name" value="L,D-transpeptidase catalytic domain-like"/>
    <property type="match status" value="1"/>
</dbReference>
<keyword evidence="5 7" id="KW-0573">Peptidoglycan synthesis</keyword>
<evidence type="ECO:0000256" key="6">
    <source>
        <dbReference type="ARBA" id="ARBA00023316"/>
    </source>
</evidence>
<dbReference type="RefSeq" id="WP_099614678.1">
    <property type="nucleotide sequence ID" value="NZ_KZ319371.1"/>
</dbReference>
<dbReference type="InterPro" id="IPR036365">
    <property type="entry name" value="PGBD-like_sf"/>
</dbReference>
<dbReference type="GO" id="GO:0008360">
    <property type="term" value="P:regulation of cell shape"/>
    <property type="evidence" value="ECO:0007669"/>
    <property type="project" value="UniProtKB-UniRule"/>
</dbReference>
<comment type="caution">
    <text evidence="9">The sequence shown here is derived from an EMBL/GenBank/DDBJ whole genome shotgun (WGS) entry which is preliminary data.</text>
</comment>
<dbReference type="InterPro" id="IPR052905">
    <property type="entry name" value="LD-transpeptidase_YkuD-like"/>
</dbReference>
<dbReference type="GO" id="GO:0009252">
    <property type="term" value="P:peptidoglycan biosynthetic process"/>
    <property type="evidence" value="ECO:0007669"/>
    <property type="project" value="UniProtKB-UniPathway"/>
</dbReference>
<dbReference type="PROSITE" id="PS52029">
    <property type="entry name" value="LD_TPASE"/>
    <property type="match status" value="1"/>
</dbReference>
<proteinExistence type="inferred from homology"/>
<gene>
    <name evidence="9" type="ORF">CLH61_10395</name>
</gene>
<keyword evidence="4 7" id="KW-0133">Cell shape</keyword>
<dbReference type="InterPro" id="IPR038063">
    <property type="entry name" value="Transpep_catalytic_dom"/>
</dbReference>
<protein>
    <submittedName>
        <fullName evidence="9">Peptidoglycan-binding protein</fullName>
    </submittedName>
</protein>
<reference evidence="9 10" key="1">
    <citation type="submission" date="2017-09" db="EMBL/GenBank/DDBJ databases">
        <title>The draft genome sequences of Marinobacter sp. PWS21.</title>
        <authorList>
            <person name="Cao J."/>
        </authorList>
    </citation>
    <scope>NUCLEOTIDE SEQUENCE [LARGE SCALE GENOMIC DNA]</scope>
    <source>
        <strain evidence="9 10">PWS21</strain>
    </source>
</reference>
<dbReference type="AlphaFoldDB" id="A0A2G1UJT0"/>
<dbReference type="Proteomes" id="UP000231409">
    <property type="component" value="Unassembled WGS sequence"/>
</dbReference>
<dbReference type="GO" id="GO:0004180">
    <property type="term" value="F:carboxypeptidase activity"/>
    <property type="evidence" value="ECO:0007669"/>
    <property type="project" value="UniProtKB-ARBA"/>
</dbReference>
<feature type="domain" description="L,D-TPase catalytic" evidence="8">
    <location>
        <begin position="174"/>
        <end position="356"/>
    </location>
</feature>
<dbReference type="UniPathway" id="UPA00219"/>
<dbReference type="Pfam" id="PF03734">
    <property type="entry name" value="YkuD"/>
    <property type="match status" value="1"/>
</dbReference>